<feature type="transmembrane region" description="Helical" evidence="1">
    <location>
        <begin position="64"/>
        <end position="82"/>
    </location>
</feature>
<organism evidence="2 3">
    <name type="scientific">Candidatus Blautia pullicola</name>
    <dbReference type="NCBI Taxonomy" id="2838498"/>
    <lineage>
        <taxon>Bacteria</taxon>
        <taxon>Bacillati</taxon>
        <taxon>Bacillota</taxon>
        <taxon>Clostridia</taxon>
        <taxon>Lachnospirales</taxon>
        <taxon>Lachnospiraceae</taxon>
        <taxon>Blautia</taxon>
    </lineage>
</organism>
<feature type="transmembrane region" description="Helical" evidence="1">
    <location>
        <begin position="36"/>
        <end position="58"/>
    </location>
</feature>
<dbReference type="GO" id="GO:0006508">
    <property type="term" value="P:proteolysis"/>
    <property type="evidence" value="ECO:0007669"/>
    <property type="project" value="InterPro"/>
</dbReference>
<reference evidence="2" key="1">
    <citation type="journal article" date="2021" name="PeerJ">
        <title>Extensive microbial diversity within the chicken gut microbiome revealed by metagenomics and culture.</title>
        <authorList>
            <person name="Gilroy R."/>
            <person name="Ravi A."/>
            <person name="Getino M."/>
            <person name="Pursley I."/>
            <person name="Horton D.L."/>
            <person name="Alikhan N.F."/>
            <person name="Baker D."/>
            <person name="Gharbi K."/>
            <person name="Hall N."/>
            <person name="Watson M."/>
            <person name="Adriaenssens E.M."/>
            <person name="Foster-Nyarko E."/>
            <person name="Jarju S."/>
            <person name="Secka A."/>
            <person name="Antonio M."/>
            <person name="Oren A."/>
            <person name="Chaudhuri R.R."/>
            <person name="La Ragione R."/>
            <person name="Hildebrand F."/>
            <person name="Pallen M.J."/>
        </authorList>
    </citation>
    <scope>NUCLEOTIDE SEQUENCE</scope>
    <source>
        <strain evidence="2">1068</strain>
    </source>
</reference>
<dbReference type="InterPro" id="IPR005081">
    <property type="entry name" value="SpoIIGA"/>
</dbReference>
<keyword evidence="1" id="KW-0812">Transmembrane</keyword>
<feature type="transmembrane region" description="Helical" evidence="1">
    <location>
        <begin position="89"/>
        <end position="111"/>
    </location>
</feature>
<evidence type="ECO:0000313" key="3">
    <source>
        <dbReference type="Proteomes" id="UP000824056"/>
    </source>
</evidence>
<dbReference type="AlphaFoldDB" id="A0A9D2FSM9"/>
<keyword evidence="1" id="KW-0472">Membrane</keyword>
<proteinExistence type="predicted"/>
<keyword evidence="1" id="KW-1133">Transmembrane helix</keyword>
<protein>
    <submittedName>
        <fullName evidence="2">Sigma-E processing peptidase SpoIIGA</fullName>
    </submittedName>
</protein>
<reference evidence="2" key="2">
    <citation type="submission" date="2021-04" db="EMBL/GenBank/DDBJ databases">
        <authorList>
            <person name="Gilroy R."/>
        </authorList>
    </citation>
    <scope>NUCLEOTIDE SEQUENCE</scope>
    <source>
        <strain evidence="2">1068</strain>
    </source>
</reference>
<evidence type="ECO:0000256" key="1">
    <source>
        <dbReference type="SAM" id="Phobius"/>
    </source>
</evidence>
<sequence>MYYEFYIDVFFVVNLFMDFLGLCLTNQILEGSARPFRSLLGASLGAGGLCALICLPIGIPRTGLAVYSVLAALLMVRVGCGFKTFRKLLMGLCAFYAAVFLLGGILGALPAAARKGILTFFTITFTAYWMLNIGIRLFKYLKGKAVSCCRVVLEHRGQRMEMKGLLDTGNCLVDGATGKPVCIMEYDRFLNLLEKEQQEALEGFCRFQEAEGTREILGELNPRFLLYTAVGCERGLLPVVTVSRLTLETGERKRQVENAALGLSKTSLSPDRKFEMIVSPKILES</sequence>
<dbReference type="GO" id="GO:0004190">
    <property type="term" value="F:aspartic-type endopeptidase activity"/>
    <property type="evidence" value="ECO:0007669"/>
    <property type="project" value="InterPro"/>
</dbReference>
<dbReference type="EMBL" id="DXBG01000237">
    <property type="protein sequence ID" value="HIZ66243.1"/>
    <property type="molecule type" value="Genomic_DNA"/>
</dbReference>
<dbReference type="GO" id="GO:0030436">
    <property type="term" value="P:asexual sporulation"/>
    <property type="evidence" value="ECO:0007669"/>
    <property type="project" value="InterPro"/>
</dbReference>
<comment type="caution">
    <text evidence="2">The sequence shown here is derived from an EMBL/GenBank/DDBJ whole genome shotgun (WGS) entry which is preliminary data.</text>
</comment>
<gene>
    <name evidence="2" type="ORF">H9809_10145</name>
</gene>
<feature type="transmembrane region" description="Helical" evidence="1">
    <location>
        <begin position="6"/>
        <end position="24"/>
    </location>
</feature>
<name>A0A9D2FSM9_9FIRM</name>
<dbReference type="Proteomes" id="UP000824056">
    <property type="component" value="Unassembled WGS sequence"/>
</dbReference>
<feature type="transmembrane region" description="Helical" evidence="1">
    <location>
        <begin position="117"/>
        <end position="135"/>
    </location>
</feature>
<accession>A0A9D2FSM9</accession>
<evidence type="ECO:0000313" key="2">
    <source>
        <dbReference type="EMBL" id="HIZ66243.1"/>
    </source>
</evidence>
<dbReference type="Pfam" id="PF03419">
    <property type="entry name" value="Peptidase_U4"/>
    <property type="match status" value="1"/>
</dbReference>